<dbReference type="Pfam" id="PF00005">
    <property type="entry name" value="ABC_tran"/>
    <property type="match status" value="1"/>
</dbReference>
<evidence type="ECO:0000256" key="2">
    <source>
        <dbReference type="ARBA" id="ARBA00022741"/>
    </source>
</evidence>
<dbReference type="InterPro" id="IPR003593">
    <property type="entry name" value="AAA+_ATPase"/>
</dbReference>
<dbReference type="InterPro" id="IPR003439">
    <property type="entry name" value="ABC_transporter-like_ATP-bd"/>
</dbReference>
<keyword evidence="2" id="KW-0547">Nucleotide-binding</keyword>
<dbReference type="InterPro" id="IPR032823">
    <property type="entry name" value="BCA_ABC_TP_C"/>
</dbReference>
<organism evidence="5 6">
    <name type="scientific">Maridesulfovibrio hydrothermalis AM13 = DSM 14728</name>
    <dbReference type="NCBI Taxonomy" id="1121451"/>
    <lineage>
        <taxon>Bacteria</taxon>
        <taxon>Pseudomonadati</taxon>
        <taxon>Thermodesulfobacteriota</taxon>
        <taxon>Desulfovibrionia</taxon>
        <taxon>Desulfovibrionales</taxon>
        <taxon>Desulfovibrionaceae</taxon>
        <taxon>Maridesulfovibrio</taxon>
    </lineage>
</organism>
<evidence type="ECO:0000313" key="6">
    <source>
        <dbReference type="Proteomes" id="UP000010808"/>
    </source>
</evidence>
<dbReference type="InterPro" id="IPR051120">
    <property type="entry name" value="ABC_AA/LPS_Transport"/>
</dbReference>
<dbReference type="GO" id="GO:0042941">
    <property type="term" value="P:D-alanine transmembrane transport"/>
    <property type="evidence" value="ECO:0007669"/>
    <property type="project" value="TreeGrafter"/>
</dbReference>
<reference evidence="5 6" key="1">
    <citation type="submission" date="2012-10" db="EMBL/GenBank/DDBJ databases">
        <authorList>
            <person name="Genoscope - CEA"/>
        </authorList>
    </citation>
    <scope>NUCLEOTIDE SEQUENCE [LARGE SCALE GENOMIC DNA]</scope>
    <source>
        <strain evidence="6">AM13 / DSM 14728</strain>
    </source>
</reference>
<keyword evidence="3 5" id="KW-0067">ATP-binding</keyword>
<gene>
    <name evidence="5" type="primary">livG</name>
    <name evidence="5" type="ORF">DESAM_10112</name>
</gene>
<sequence length="266" mass="29562">MSNERRTVLEVKGVCKDFGGLRALDDVDLDVKEGEIVALIGPNGAGKTTFFNCITGIYSPTFGDVNIDPLGGGFQRINGLKTNKITELGMARTFQNIRLFPSMSVIENVMIGCHCRTKATFLGAIFRDPRTKREERETILKSYELLKELGLDQFSDELACNLPYGAQRRLEIARALATDPFLLLLDEPAAGMNPQETLELEDLIVAIKEKHNISVLLIEHDMKMVMSLSDRLFVLEYGREIAHGTPQEVSENPAVIKAYLGEDLDA</sequence>
<dbReference type="RefSeq" id="WP_015334703.1">
    <property type="nucleotide sequence ID" value="NC_020055.1"/>
</dbReference>
<keyword evidence="1" id="KW-0813">Transport</keyword>
<dbReference type="GO" id="GO:0015808">
    <property type="term" value="P:L-alanine transport"/>
    <property type="evidence" value="ECO:0007669"/>
    <property type="project" value="TreeGrafter"/>
</dbReference>
<dbReference type="CDD" id="cd03219">
    <property type="entry name" value="ABC_Mj1267_LivG_branched"/>
    <property type="match status" value="1"/>
</dbReference>
<dbReference type="Pfam" id="PF12399">
    <property type="entry name" value="BCA_ABC_TP_C"/>
    <property type="match status" value="1"/>
</dbReference>
<dbReference type="eggNOG" id="COG0411">
    <property type="taxonomic scope" value="Bacteria"/>
</dbReference>
<dbReference type="OrthoDB" id="9809450at2"/>
<dbReference type="GO" id="GO:0015188">
    <property type="term" value="F:L-isoleucine transmembrane transporter activity"/>
    <property type="evidence" value="ECO:0007669"/>
    <property type="project" value="TreeGrafter"/>
</dbReference>
<dbReference type="GO" id="GO:0005304">
    <property type="term" value="F:L-valine transmembrane transporter activity"/>
    <property type="evidence" value="ECO:0007669"/>
    <property type="project" value="TreeGrafter"/>
</dbReference>
<accession>L0R5X9</accession>
<evidence type="ECO:0000313" key="5">
    <source>
        <dbReference type="EMBL" id="CCO22093.1"/>
    </source>
</evidence>
<dbReference type="PATRIC" id="fig|1121451.3.peg.101"/>
<dbReference type="PANTHER" id="PTHR45772">
    <property type="entry name" value="CONSERVED COMPONENT OF ABC TRANSPORTER FOR NATURAL AMINO ACIDS-RELATED"/>
    <property type="match status" value="1"/>
</dbReference>
<dbReference type="Proteomes" id="UP000010808">
    <property type="component" value="Chromosome"/>
</dbReference>
<name>L0R5X9_9BACT</name>
<dbReference type="GO" id="GO:0015192">
    <property type="term" value="F:L-phenylalanine transmembrane transporter activity"/>
    <property type="evidence" value="ECO:0007669"/>
    <property type="project" value="TreeGrafter"/>
</dbReference>
<dbReference type="GO" id="GO:1903805">
    <property type="term" value="P:L-valine import across plasma membrane"/>
    <property type="evidence" value="ECO:0007669"/>
    <property type="project" value="TreeGrafter"/>
</dbReference>
<dbReference type="GO" id="GO:0005886">
    <property type="term" value="C:plasma membrane"/>
    <property type="evidence" value="ECO:0007669"/>
    <property type="project" value="TreeGrafter"/>
</dbReference>
<dbReference type="InterPro" id="IPR027417">
    <property type="entry name" value="P-loop_NTPase"/>
</dbReference>
<dbReference type="GO" id="GO:1903806">
    <property type="term" value="P:L-isoleucine import across plasma membrane"/>
    <property type="evidence" value="ECO:0007669"/>
    <property type="project" value="TreeGrafter"/>
</dbReference>
<dbReference type="GO" id="GO:0016887">
    <property type="term" value="F:ATP hydrolysis activity"/>
    <property type="evidence" value="ECO:0007669"/>
    <property type="project" value="InterPro"/>
</dbReference>
<dbReference type="SUPFAM" id="SSF52540">
    <property type="entry name" value="P-loop containing nucleoside triphosphate hydrolases"/>
    <property type="match status" value="1"/>
</dbReference>
<feature type="domain" description="ABC transporter" evidence="4">
    <location>
        <begin position="9"/>
        <end position="262"/>
    </location>
</feature>
<dbReference type="PROSITE" id="PS50893">
    <property type="entry name" value="ABC_TRANSPORTER_2"/>
    <property type="match status" value="1"/>
</dbReference>
<dbReference type="GO" id="GO:0005524">
    <property type="term" value="F:ATP binding"/>
    <property type="evidence" value="ECO:0007669"/>
    <property type="project" value="UniProtKB-KW"/>
</dbReference>
<dbReference type="Gene3D" id="3.40.50.300">
    <property type="entry name" value="P-loop containing nucleotide triphosphate hydrolases"/>
    <property type="match status" value="1"/>
</dbReference>
<dbReference type="KEGG" id="dhy:DESAM_10112"/>
<evidence type="ECO:0000256" key="1">
    <source>
        <dbReference type="ARBA" id="ARBA00022448"/>
    </source>
</evidence>
<dbReference type="STRING" id="1121451.DESAM_10112"/>
<dbReference type="SMART" id="SM00382">
    <property type="entry name" value="AAA"/>
    <property type="match status" value="1"/>
</dbReference>
<evidence type="ECO:0000256" key="3">
    <source>
        <dbReference type="ARBA" id="ARBA00022840"/>
    </source>
</evidence>
<dbReference type="AlphaFoldDB" id="L0R5X9"/>
<dbReference type="HOGENOM" id="CLU_000604_1_2_7"/>
<protein>
    <submittedName>
        <fullName evidence="5">Leucine/isoleucine/valine transporter subunit ATP-binding component of ABC superfamily</fullName>
    </submittedName>
</protein>
<dbReference type="EMBL" id="FO203522">
    <property type="protein sequence ID" value="CCO22093.1"/>
    <property type="molecule type" value="Genomic_DNA"/>
</dbReference>
<proteinExistence type="predicted"/>
<dbReference type="FunFam" id="3.40.50.300:FF:000421">
    <property type="entry name" value="Branched-chain amino acid ABC transporter ATP-binding protein"/>
    <property type="match status" value="1"/>
</dbReference>
<evidence type="ECO:0000259" key="4">
    <source>
        <dbReference type="PROSITE" id="PS50893"/>
    </source>
</evidence>
<dbReference type="PANTHER" id="PTHR45772:SF7">
    <property type="entry name" value="AMINO ACID ABC TRANSPORTER ATP-BINDING PROTEIN"/>
    <property type="match status" value="1"/>
</dbReference>
<keyword evidence="6" id="KW-1185">Reference proteome</keyword>